<dbReference type="SMART" id="SM00436">
    <property type="entry name" value="TOP1Bc"/>
    <property type="match status" value="1"/>
</dbReference>
<dbReference type="InterPro" id="IPR000380">
    <property type="entry name" value="Topo_IA"/>
</dbReference>
<dbReference type="InterPro" id="IPR005733">
    <property type="entry name" value="TopoI_bac-type"/>
</dbReference>
<feature type="site" description="Interaction with DNA" evidence="8">
    <location>
        <position position="143"/>
    </location>
</feature>
<dbReference type="InterPro" id="IPR013826">
    <property type="entry name" value="Topo_IA_cen_sub3"/>
</dbReference>
<dbReference type="GO" id="GO:0046872">
    <property type="term" value="F:metal ion binding"/>
    <property type="evidence" value="ECO:0007669"/>
    <property type="project" value="UniProtKB-KW"/>
</dbReference>
<dbReference type="SMART" id="SM00437">
    <property type="entry name" value="TOP1Ac"/>
    <property type="match status" value="1"/>
</dbReference>
<dbReference type="GO" id="GO:0003677">
    <property type="term" value="F:DNA binding"/>
    <property type="evidence" value="ECO:0007669"/>
    <property type="project" value="UniProtKB-KW"/>
</dbReference>
<evidence type="ECO:0000256" key="2">
    <source>
        <dbReference type="ARBA" id="ARBA00009446"/>
    </source>
</evidence>
<organism evidence="11 12">
    <name type="scientific">Phaeocystidibacter luteus</name>
    <dbReference type="NCBI Taxonomy" id="911197"/>
    <lineage>
        <taxon>Bacteria</taxon>
        <taxon>Pseudomonadati</taxon>
        <taxon>Bacteroidota</taxon>
        <taxon>Flavobacteriia</taxon>
        <taxon>Flavobacteriales</taxon>
        <taxon>Phaeocystidibacteraceae</taxon>
        <taxon>Phaeocystidibacter</taxon>
    </lineage>
</organism>
<dbReference type="EC" id="5.6.2.1" evidence="8"/>
<dbReference type="PANTHER" id="PTHR42785">
    <property type="entry name" value="DNA TOPOISOMERASE, TYPE IA, CORE"/>
    <property type="match status" value="1"/>
</dbReference>
<keyword evidence="5 8" id="KW-0799">Topoisomerase</keyword>
<dbReference type="RefSeq" id="WP_151666884.1">
    <property type="nucleotide sequence ID" value="NZ_WBVO01000003.1"/>
</dbReference>
<evidence type="ECO:0000259" key="9">
    <source>
        <dbReference type="PROSITE" id="PS50880"/>
    </source>
</evidence>
<dbReference type="EMBL" id="WBVO01000003">
    <property type="protein sequence ID" value="KAB2813682.1"/>
    <property type="molecule type" value="Genomic_DNA"/>
</dbReference>
<evidence type="ECO:0000256" key="6">
    <source>
        <dbReference type="ARBA" id="ARBA00023125"/>
    </source>
</evidence>
<feature type="site" description="Interaction with DNA" evidence="8">
    <location>
        <position position="473"/>
    </location>
</feature>
<evidence type="ECO:0000259" key="10">
    <source>
        <dbReference type="PROSITE" id="PS52039"/>
    </source>
</evidence>
<name>A0A6N6RL56_9FLAO</name>
<dbReference type="Gene3D" id="1.10.290.10">
    <property type="entry name" value="Topoisomerase I, domain 4"/>
    <property type="match status" value="1"/>
</dbReference>
<feature type="region of interest" description="Interaction with DNA" evidence="8">
    <location>
        <begin position="163"/>
        <end position="168"/>
    </location>
</feature>
<comment type="subunit">
    <text evidence="8">Monomer.</text>
</comment>
<dbReference type="InterPro" id="IPR023406">
    <property type="entry name" value="Topo_IA_AS"/>
</dbReference>
<protein>
    <recommendedName>
        <fullName evidence="8">DNA topoisomerase 1</fullName>
        <ecNumber evidence="8">5.6.2.1</ecNumber>
    </recommendedName>
    <alternativeName>
        <fullName evidence="8">DNA topoisomerase I</fullName>
    </alternativeName>
</protein>
<dbReference type="InterPro" id="IPR013497">
    <property type="entry name" value="Topo_IA_cen"/>
</dbReference>
<dbReference type="InterPro" id="IPR023405">
    <property type="entry name" value="Topo_IA_core_domain"/>
</dbReference>
<keyword evidence="7 8" id="KW-0413">Isomerase</keyword>
<dbReference type="InterPro" id="IPR003602">
    <property type="entry name" value="Topo_IA_DNA-bd_dom"/>
</dbReference>
<feature type="site" description="Interaction with DNA" evidence="8">
    <location>
        <position position="140"/>
    </location>
</feature>
<dbReference type="Pfam" id="PF13368">
    <property type="entry name" value="Toprim_C_rpt"/>
    <property type="match status" value="3"/>
</dbReference>
<evidence type="ECO:0000256" key="7">
    <source>
        <dbReference type="ARBA" id="ARBA00023235"/>
    </source>
</evidence>
<dbReference type="Gene3D" id="3.40.50.140">
    <property type="match status" value="1"/>
</dbReference>
<dbReference type="HAMAP" id="MF_00952">
    <property type="entry name" value="Topoisom_1_prok"/>
    <property type="match status" value="1"/>
</dbReference>
<comment type="similarity">
    <text evidence="2 8">Belongs to the type IA topoisomerase family.</text>
</comment>
<evidence type="ECO:0000256" key="8">
    <source>
        <dbReference type="HAMAP-Rule" id="MF_00952"/>
    </source>
</evidence>
<keyword evidence="4" id="KW-0460">Magnesium</keyword>
<dbReference type="InterPro" id="IPR003601">
    <property type="entry name" value="Topo_IA_2"/>
</dbReference>
<evidence type="ECO:0000256" key="5">
    <source>
        <dbReference type="ARBA" id="ARBA00023029"/>
    </source>
</evidence>
<keyword evidence="12" id="KW-1185">Reference proteome</keyword>
<dbReference type="PROSITE" id="PS00396">
    <property type="entry name" value="TOPO_IA_1"/>
    <property type="match status" value="1"/>
</dbReference>
<feature type="domain" description="Topo IA-type catalytic" evidence="10">
    <location>
        <begin position="129"/>
        <end position="572"/>
    </location>
</feature>
<keyword evidence="3" id="KW-0479">Metal-binding</keyword>
<accession>A0A6N6RL56</accession>
<keyword evidence="6 8" id="KW-0238">DNA-binding</keyword>
<feature type="site" description="Interaction with DNA" evidence="8">
    <location>
        <position position="139"/>
    </location>
</feature>
<evidence type="ECO:0000256" key="1">
    <source>
        <dbReference type="ARBA" id="ARBA00000213"/>
    </source>
</evidence>
<comment type="caution">
    <text evidence="11">The sequence shown here is derived from an EMBL/GenBank/DDBJ whole genome shotgun (WGS) entry which is preliminary data.</text>
</comment>
<dbReference type="GO" id="GO:0003917">
    <property type="term" value="F:DNA topoisomerase type I (single strand cut, ATP-independent) activity"/>
    <property type="evidence" value="ECO:0007669"/>
    <property type="project" value="UniProtKB-UniRule"/>
</dbReference>
<dbReference type="GO" id="GO:0006265">
    <property type="term" value="P:DNA topological change"/>
    <property type="evidence" value="ECO:0007669"/>
    <property type="project" value="UniProtKB-UniRule"/>
</dbReference>
<dbReference type="Gene3D" id="1.10.460.10">
    <property type="entry name" value="Topoisomerase I, domain 2"/>
    <property type="match status" value="2"/>
</dbReference>
<evidence type="ECO:0000313" key="12">
    <source>
        <dbReference type="Proteomes" id="UP000468650"/>
    </source>
</evidence>
<gene>
    <name evidence="8 11" type="primary">topA</name>
    <name evidence="11" type="ORF">F8C67_05845</name>
</gene>
<dbReference type="Gene3D" id="2.70.20.10">
    <property type="entry name" value="Topoisomerase I, domain 3"/>
    <property type="match status" value="1"/>
</dbReference>
<dbReference type="PROSITE" id="PS52039">
    <property type="entry name" value="TOPO_IA_2"/>
    <property type="match status" value="1"/>
</dbReference>
<dbReference type="InterPro" id="IPR013825">
    <property type="entry name" value="Topo_IA_cen_sub2"/>
</dbReference>
<dbReference type="PROSITE" id="PS50880">
    <property type="entry name" value="TOPRIM"/>
    <property type="match status" value="1"/>
</dbReference>
<feature type="site" description="Interaction with DNA" evidence="8">
    <location>
        <position position="155"/>
    </location>
</feature>
<dbReference type="InterPro" id="IPR006171">
    <property type="entry name" value="TOPRIM_dom"/>
</dbReference>
<evidence type="ECO:0000256" key="3">
    <source>
        <dbReference type="ARBA" id="ARBA00022723"/>
    </source>
</evidence>
<dbReference type="InterPro" id="IPR013824">
    <property type="entry name" value="Topo_IA_cen_sub1"/>
</dbReference>
<sequence length="771" mass="87311">MSKNLVIVESPAKAKTIEKILGNEFVVESSFGHIRDLVSKGMGVEIDNGFKPIYEVSKEKKDVVKKLKKLAKEAETVWLASDEDREGEAIAWHLAEALNLNPATTNRIVFHEITKTAIQNAVQTPRRIDQNLVNAQQARRVLDRLVGFELSPVLWKKVRRGLSAGRVQSVSVRLIVEREREIRNFESSSSFRVVAQLTNSKGDTLQAELNHRFEKEEDALKFLEQCKNSKLSIADLETKPAKRSPAAPFTTSTLQQEASRKLSFSVSQTMSVAQKLYEGGLITYMRTDSVNLSNDAIEAAKGEISSYYGEEYSNPRRYSTKNKGAQEAHEAIRPTNMASHAAGADRQQKRLYDLIWKRTIASQMSDAKLERTTVHIEIDGNPYKFVAKGEVIQFDGFLRAYLEGTDDEEVEEKNILPKLHVDEVLEYTSISATERFTKHPPRFTEASLVKKLEELGIGRPSTYAPTISTIQKRGYVEKSDLEGELRKYQQLVLEAGNVEVNTLEERTGADKGKMMPTDIGMVVNDFLVEHFEQILDYNFTAKVESEFDRIADGSEGWVDMIDEFYKQFHPKIEDAEDAERASGERHLGDHPDTGKPIFAKVGRYGPMVQMGHVEDEEKPQFASIPKEMHIDTIKLEDALELFKLPRVVGEYKDKPVKAAIGRFGPYVQHEKIFASLKGELSPLTIDLETAIQLIEEKREQVANRNIKVFEDVDPIIEVLNGRYGPYLKQGRRNFKIPKDTEPKELTLEEAQKIISEAGEKKPKRAPRKAKK</sequence>
<dbReference type="PANTHER" id="PTHR42785:SF1">
    <property type="entry name" value="DNA TOPOISOMERASE"/>
    <property type="match status" value="1"/>
</dbReference>
<feature type="active site" description="O-(5'-phospho-DNA)-tyrosine intermediate" evidence="8">
    <location>
        <position position="284"/>
    </location>
</feature>
<proteinExistence type="inferred from homology"/>
<reference evidence="11 12" key="1">
    <citation type="submission" date="2019-09" db="EMBL/GenBank/DDBJ databases">
        <title>Genomes of family Cryomorphaceae.</title>
        <authorList>
            <person name="Bowman J.P."/>
        </authorList>
    </citation>
    <scope>NUCLEOTIDE SEQUENCE [LARGE SCALE GENOMIC DNA]</scope>
    <source>
        <strain evidence="11 12">LMG 25704</strain>
    </source>
</reference>
<dbReference type="Pfam" id="PF01131">
    <property type="entry name" value="Topoisom_bac"/>
    <property type="match status" value="1"/>
</dbReference>
<feature type="site" description="Interaction with DNA" evidence="8">
    <location>
        <position position="33"/>
    </location>
</feature>
<comment type="caution">
    <text evidence="8">Lacks conserved residue(s) required for the propagation of feature annotation.</text>
</comment>
<dbReference type="Proteomes" id="UP000468650">
    <property type="component" value="Unassembled WGS sequence"/>
</dbReference>
<dbReference type="SMART" id="SM00493">
    <property type="entry name" value="TOPRIM"/>
    <property type="match status" value="1"/>
</dbReference>
<comment type="function">
    <text evidence="8">Releases the supercoiling and torsional tension of DNA, which is introduced during the DNA replication and transcription, by transiently cleaving and rejoining one strand of the DNA duplex. Introduces a single-strand break via transesterification at a target site in duplex DNA. The scissile phosphodiester is attacked by the catalytic tyrosine of the enzyme, resulting in the formation of a DNA-(5'-phosphotyrosyl)-enzyme intermediate and the expulsion of a 3'-OH DNA strand. The free DNA strand then undergoes passage around the unbroken strand, thus removing DNA supercoils. Finally, in the religation step, the DNA 3'-OH attacks the covalent intermediate to expel the active-site tyrosine and restore the DNA phosphodiester backbone.</text>
</comment>
<evidence type="ECO:0000313" key="11">
    <source>
        <dbReference type="EMBL" id="KAB2813682.1"/>
    </source>
</evidence>
<feature type="site" description="Interaction with DNA" evidence="8">
    <location>
        <position position="286"/>
    </location>
</feature>
<feature type="domain" description="Toprim" evidence="9">
    <location>
        <begin position="3"/>
        <end position="113"/>
    </location>
</feature>
<dbReference type="SUPFAM" id="SSF56712">
    <property type="entry name" value="Prokaryotic type I DNA topoisomerase"/>
    <property type="match status" value="1"/>
</dbReference>
<dbReference type="NCBIfam" id="TIGR01051">
    <property type="entry name" value="topA_bact"/>
    <property type="match status" value="1"/>
</dbReference>
<dbReference type="CDD" id="cd00186">
    <property type="entry name" value="TOP1Ac"/>
    <property type="match status" value="1"/>
</dbReference>
<dbReference type="InterPro" id="IPR025589">
    <property type="entry name" value="Toprim_C_rpt"/>
</dbReference>
<dbReference type="OrthoDB" id="9804262at2"/>
<comment type="catalytic activity">
    <reaction evidence="1 8">
        <text>ATP-independent breakage of single-stranded DNA, followed by passage and rejoining.</text>
        <dbReference type="EC" id="5.6.2.1"/>
    </reaction>
</comment>
<evidence type="ECO:0000256" key="4">
    <source>
        <dbReference type="ARBA" id="ARBA00022842"/>
    </source>
</evidence>
<dbReference type="AlphaFoldDB" id="A0A6N6RL56"/>
<dbReference type="PRINTS" id="PR00417">
    <property type="entry name" value="PRTPISMRASEI"/>
</dbReference>
<dbReference type="Pfam" id="PF01751">
    <property type="entry name" value="Toprim"/>
    <property type="match status" value="1"/>
</dbReference>
<dbReference type="InterPro" id="IPR028612">
    <property type="entry name" value="Topoisom_1_IA"/>
</dbReference>